<dbReference type="EMBL" id="KB309726">
    <property type="protein sequence ID" value="ELT93467.1"/>
    <property type="molecule type" value="Genomic_DNA"/>
</dbReference>
<keyword evidence="3" id="KW-1185">Reference proteome</keyword>
<evidence type="ECO:0000313" key="1">
    <source>
        <dbReference type="EMBL" id="ELT93467.1"/>
    </source>
</evidence>
<evidence type="ECO:0000313" key="2">
    <source>
        <dbReference type="EnsemblMetazoa" id="CapteP198012"/>
    </source>
</evidence>
<dbReference type="SUPFAM" id="SSF63829">
    <property type="entry name" value="Calcium-dependent phosphotriesterase"/>
    <property type="match status" value="1"/>
</dbReference>
<organism evidence="1">
    <name type="scientific">Capitella teleta</name>
    <name type="common">Polychaete worm</name>
    <dbReference type="NCBI Taxonomy" id="283909"/>
    <lineage>
        <taxon>Eukaryota</taxon>
        <taxon>Metazoa</taxon>
        <taxon>Spiralia</taxon>
        <taxon>Lophotrochozoa</taxon>
        <taxon>Annelida</taxon>
        <taxon>Polychaeta</taxon>
        <taxon>Sedentaria</taxon>
        <taxon>Scolecida</taxon>
        <taxon>Capitellidae</taxon>
        <taxon>Capitella</taxon>
    </lineage>
</organism>
<name>R7TJ03_CAPTE</name>
<protein>
    <recommendedName>
        <fullName evidence="4">B-box C-terminal domain-containing protein</fullName>
    </recommendedName>
</protein>
<evidence type="ECO:0008006" key="4">
    <source>
        <dbReference type="Google" id="ProtNLM"/>
    </source>
</evidence>
<dbReference type="Gene3D" id="2.120.10.30">
    <property type="entry name" value="TolB, C-terminal domain"/>
    <property type="match status" value="1"/>
</dbReference>
<dbReference type="Proteomes" id="UP000014760">
    <property type="component" value="Unassembled WGS sequence"/>
</dbReference>
<gene>
    <name evidence="1" type="ORF">CAPTEDRAFT_198012</name>
</gene>
<accession>R7TJ03</accession>
<dbReference type="EnsemblMetazoa" id="CapteT198012">
    <property type="protein sequence ID" value="CapteP198012"/>
    <property type="gene ID" value="CapteG198012"/>
</dbReference>
<reference evidence="3" key="1">
    <citation type="submission" date="2012-12" db="EMBL/GenBank/DDBJ databases">
        <authorList>
            <person name="Hellsten U."/>
            <person name="Grimwood J."/>
            <person name="Chapman J.A."/>
            <person name="Shapiro H."/>
            <person name="Aerts A."/>
            <person name="Otillar R.P."/>
            <person name="Terry A.Y."/>
            <person name="Boore J.L."/>
            <person name="Simakov O."/>
            <person name="Marletaz F."/>
            <person name="Cho S.-J."/>
            <person name="Edsinger-Gonzales E."/>
            <person name="Havlak P."/>
            <person name="Kuo D.-H."/>
            <person name="Larsson T."/>
            <person name="Lv J."/>
            <person name="Arendt D."/>
            <person name="Savage R."/>
            <person name="Osoegawa K."/>
            <person name="de Jong P."/>
            <person name="Lindberg D.R."/>
            <person name="Seaver E.C."/>
            <person name="Weisblat D.A."/>
            <person name="Putnam N.H."/>
            <person name="Grigoriev I.V."/>
            <person name="Rokhsar D.S."/>
        </authorList>
    </citation>
    <scope>NUCLEOTIDE SEQUENCE</scope>
    <source>
        <strain evidence="3">I ESC-2004</strain>
    </source>
</reference>
<evidence type="ECO:0000313" key="3">
    <source>
        <dbReference type="Proteomes" id="UP000014760"/>
    </source>
</evidence>
<dbReference type="HOGENOM" id="CLU_614294_0_0_1"/>
<sequence length="446" mass="50308">MKTSREKLRALEEAKDLAFAQARRTLKMHAHHLIKSMEDQTEKILDELWQMHCEDMEELTALIESDEECGEEEVLLKACALRSIVRFVPRQTDPQVGSLQRCYLTEDFSQVRKSTHHHSEVDLRQSVLHINHLRKTPSTISLRTQLKSLSSSNPDLSQAQTLIQKIAKPGKKVCRSLSNIIFRKRRDSLLQRQHSQSFSEFQTDSSQLMITQPEAWTPKLTPSQRHPLPNTYDIQLLPNGELLCATKDSILQLKDGRLHTFTANVFARGLTLTKDGFVLFSDQLQTNIQAFTRGGSRSCCFASGYFTQPCKIAANSEDIFAVIDSTGCYLYNPMTGQKDNLNITAHSIAFDDQDKLYATDFAANLVHVFSKEGQTLTPIRAQAPRCVCCHNNSVFIVIDTTLAVYSTAGDFIRSLLTLTEAPSAISINSQRLALLVRDELLLYDVT</sequence>
<proteinExistence type="predicted"/>
<reference evidence="2" key="3">
    <citation type="submission" date="2015-06" db="UniProtKB">
        <authorList>
            <consortium name="EnsemblMetazoa"/>
        </authorList>
    </citation>
    <scope>IDENTIFICATION</scope>
</reference>
<dbReference type="InterPro" id="IPR011042">
    <property type="entry name" value="6-blade_b-propeller_TolB-like"/>
</dbReference>
<dbReference type="EMBL" id="AMQN01012752">
    <property type="status" value="NOT_ANNOTATED_CDS"/>
    <property type="molecule type" value="Genomic_DNA"/>
</dbReference>
<dbReference type="AlphaFoldDB" id="R7TJ03"/>
<reference evidence="1 3" key="2">
    <citation type="journal article" date="2013" name="Nature">
        <title>Insights into bilaterian evolution from three spiralian genomes.</title>
        <authorList>
            <person name="Simakov O."/>
            <person name="Marletaz F."/>
            <person name="Cho S.J."/>
            <person name="Edsinger-Gonzales E."/>
            <person name="Havlak P."/>
            <person name="Hellsten U."/>
            <person name="Kuo D.H."/>
            <person name="Larsson T."/>
            <person name="Lv J."/>
            <person name="Arendt D."/>
            <person name="Savage R."/>
            <person name="Osoegawa K."/>
            <person name="de Jong P."/>
            <person name="Grimwood J."/>
            <person name="Chapman J.A."/>
            <person name="Shapiro H."/>
            <person name="Aerts A."/>
            <person name="Otillar R.P."/>
            <person name="Terry A.Y."/>
            <person name="Boore J.L."/>
            <person name="Grigoriev I.V."/>
            <person name="Lindberg D.R."/>
            <person name="Seaver E.C."/>
            <person name="Weisblat D.A."/>
            <person name="Putnam N.H."/>
            <person name="Rokhsar D.S."/>
        </authorList>
    </citation>
    <scope>NUCLEOTIDE SEQUENCE</scope>
    <source>
        <strain evidence="1 3">I ESC-2004</strain>
    </source>
</reference>